<dbReference type="AlphaFoldDB" id="A0A8B6GJL3"/>
<proteinExistence type="predicted"/>
<gene>
    <name evidence="2" type="ORF">MGAL_10B080686</name>
</gene>
<feature type="domain" description="Ubiquitin-like" evidence="1">
    <location>
        <begin position="15"/>
        <end position="74"/>
    </location>
</feature>
<accession>A0A8B6GJL3</accession>
<protein>
    <recommendedName>
        <fullName evidence="1">Ubiquitin-like domain-containing protein</fullName>
    </recommendedName>
</protein>
<dbReference type="Gene3D" id="3.10.20.90">
    <property type="entry name" value="Phosphatidylinositol 3-kinase Catalytic Subunit, Chain A, domain 1"/>
    <property type="match status" value="1"/>
</dbReference>
<evidence type="ECO:0000259" key="1">
    <source>
        <dbReference type="Pfam" id="PF14560"/>
    </source>
</evidence>
<keyword evidence="3" id="KW-1185">Reference proteome</keyword>
<comment type="caution">
    <text evidence="2">The sequence shown here is derived from an EMBL/GenBank/DDBJ whole genome shotgun (WGS) entry which is preliminary data.</text>
</comment>
<organism evidence="2 3">
    <name type="scientific">Mytilus galloprovincialis</name>
    <name type="common">Mediterranean mussel</name>
    <dbReference type="NCBI Taxonomy" id="29158"/>
    <lineage>
        <taxon>Eukaryota</taxon>
        <taxon>Metazoa</taxon>
        <taxon>Spiralia</taxon>
        <taxon>Lophotrochozoa</taxon>
        <taxon>Mollusca</taxon>
        <taxon>Bivalvia</taxon>
        <taxon>Autobranchia</taxon>
        <taxon>Pteriomorphia</taxon>
        <taxon>Mytilida</taxon>
        <taxon>Mytiloidea</taxon>
        <taxon>Mytilidae</taxon>
        <taxon>Mytilinae</taxon>
        <taxon>Mytilus</taxon>
    </lineage>
</organism>
<name>A0A8B6GJL3_MYTGA</name>
<sequence>MKVKYEDKEEMMDILKDQTVRDLKKLLQNFCGLPSNKIKIFEYKPDYNQLDQLRSNIRSLHSYRWTEMDEIHIYPTETYVSPNLSVHICEVHAKD</sequence>
<evidence type="ECO:0000313" key="2">
    <source>
        <dbReference type="EMBL" id="VDI64764.1"/>
    </source>
</evidence>
<dbReference type="OrthoDB" id="5855206at2759"/>
<dbReference type="Pfam" id="PF14560">
    <property type="entry name" value="Ubiquitin_2"/>
    <property type="match status" value="1"/>
</dbReference>
<dbReference type="SUPFAM" id="SSF54236">
    <property type="entry name" value="Ubiquitin-like"/>
    <property type="match status" value="1"/>
</dbReference>
<evidence type="ECO:0000313" key="3">
    <source>
        <dbReference type="Proteomes" id="UP000596742"/>
    </source>
</evidence>
<dbReference type="InterPro" id="IPR029071">
    <property type="entry name" value="Ubiquitin-like_domsf"/>
</dbReference>
<dbReference type="InterPro" id="IPR000626">
    <property type="entry name" value="Ubiquitin-like_dom"/>
</dbReference>
<dbReference type="Proteomes" id="UP000596742">
    <property type="component" value="Unassembled WGS sequence"/>
</dbReference>
<reference evidence="2" key="1">
    <citation type="submission" date="2018-11" db="EMBL/GenBank/DDBJ databases">
        <authorList>
            <person name="Alioto T."/>
            <person name="Alioto T."/>
        </authorList>
    </citation>
    <scope>NUCLEOTIDE SEQUENCE</scope>
</reference>
<dbReference type="EMBL" id="UYJE01008549">
    <property type="protein sequence ID" value="VDI64764.1"/>
    <property type="molecule type" value="Genomic_DNA"/>
</dbReference>